<dbReference type="PANTHER" id="PTHR12112:SF22">
    <property type="entry name" value="MANGANESE-DEPENDENT INORGANIC PYROPHOSPHATASE-RELATED"/>
    <property type="match status" value="1"/>
</dbReference>
<comment type="cofactor">
    <cofactor evidence="1">
        <name>Mn(2+)</name>
        <dbReference type="ChEBI" id="CHEBI:29035"/>
    </cofactor>
</comment>
<accession>A0A1R3WJP2</accession>
<dbReference type="GO" id="GO:0005737">
    <property type="term" value="C:cytoplasm"/>
    <property type="evidence" value="ECO:0007669"/>
    <property type="project" value="InterPro"/>
</dbReference>
<keyword evidence="5" id="KW-0464">Manganese</keyword>
<dbReference type="InterPro" id="IPR038222">
    <property type="entry name" value="DHHA2_dom_sf"/>
</dbReference>
<evidence type="ECO:0000256" key="3">
    <source>
        <dbReference type="ARBA" id="ARBA00022723"/>
    </source>
</evidence>
<dbReference type="EMBL" id="FTPS01000001">
    <property type="protein sequence ID" value="SIT78391.1"/>
    <property type="molecule type" value="Genomic_DNA"/>
</dbReference>
<dbReference type="PANTHER" id="PTHR12112">
    <property type="entry name" value="BNIP - RELATED"/>
    <property type="match status" value="1"/>
</dbReference>
<dbReference type="InterPro" id="IPR001667">
    <property type="entry name" value="DDH_dom"/>
</dbReference>
<gene>
    <name evidence="9" type="ORF">SAMN05421849_0953</name>
</gene>
<evidence type="ECO:0000259" key="8">
    <source>
        <dbReference type="SMART" id="SM01131"/>
    </source>
</evidence>
<dbReference type="OrthoDB" id="9766150at2"/>
<dbReference type="RefSeq" id="WP_076648097.1">
    <property type="nucleotide sequence ID" value="NZ_FTPS01000001.1"/>
</dbReference>
<evidence type="ECO:0000313" key="9">
    <source>
        <dbReference type="EMBL" id="SIT78391.1"/>
    </source>
</evidence>
<keyword evidence="4" id="KW-0378">Hydrolase</keyword>
<dbReference type="SMART" id="SM01131">
    <property type="entry name" value="DHHA2"/>
    <property type="match status" value="1"/>
</dbReference>
<evidence type="ECO:0000256" key="1">
    <source>
        <dbReference type="ARBA" id="ARBA00001936"/>
    </source>
</evidence>
<dbReference type="AlphaFoldDB" id="A0A1R3WJP2"/>
<dbReference type="Proteomes" id="UP000192455">
    <property type="component" value="Unassembled WGS sequence"/>
</dbReference>
<organism evidence="9 10">
    <name type="scientific">Pontibaca methylaminivorans</name>
    <dbReference type="NCBI Taxonomy" id="515897"/>
    <lineage>
        <taxon>Bacteria</taxon>
        <taxon>Pseudomonadati</taxon>
        <taxon>Pseudomonadota</taxon>
        <taxon>Alphaproteobacteria</taxon>
        <taxon>Rhodobacterales</taxon>
        <taxon>Roseobacteraceae</taxon>
        <taxon>Pontibaca</taxon>
    </lineage>
</organism>
<name>A0A1R3WJP2_9RHOB</name>
<feature type="domain" description="DHHA2" evidence="8">
    <location>
        <begin position="182"/>
        <end position="307"/>
    </location>
</feature>
<evidence type="ECO:0000256" key="7">
    <source>
        <dbReference type="ARBA" id="ARBA00047820"/>
    </source>
</evidence>
<keyword evidence="10" id="KW-1185">Reference proteome</keyword>
<evidence type="ECO:0000256" key="6">
    <source>
        <dbReference type="ARBA" id="ARBA00032535"/>
    </source>
</evidence>
<dbReference type="Gene3D" id="3.90.1640.10">
    <property type="entry name" value="inorganic pyrophosphatase (n-terminal core)"/>
    <property type="match status" value="1"/>
</dbReference>
<dbReference type="GO" id="GO:0046872">
    <property type="term" value="F:metal ion binding"/>
    <property type="evidence" value="ECO:0007669"/>
    <property type="project" value="UniProtKB-KW"/>
</dbReference>
<dbReference type="SUPFAM" id="SSF64182">
    <property type="entry name" value="DHH phosphoesterases"/>
    <property type="match status" value="1"/>
</dbReference>
<dbReference type="Pfam" id="PF01368">
    <property type="entry name" value="DHH"/>
    <property type="match status" value="1"/>
</dbReference>
<proteinExistence type="predicted"/>
<reference evidence="9 10" key="1">
    <citation type="submission" date="2017-01" db="EMBL/GenBank/DDBJ databases">
        <authorList>
            <person name="Mah S.A."/>
            <person name="Swanson W.J."/>
            <person name="Moy G.W."/>
            <person name="Vacquier V.D."/>
        </authorList>
    </citation>
    <scope>NUCLEOTIDE SEQUENCE [LARGE SCALE GENOMIC DNA]</scope>
    <source>
        <strain evidence="9 10">DSM 21219</strain>
    </source>
</reference>
<dbReference type="Pfam" id="PF02833">
    <property type="entry name" value="DHHA2"/>
    <property type="match status" value="1"/>
</dbReference>
<evidence type="ECO:0000313" key="10">
    <source>
        <dbReference type="Proteomes" id="UP000192455"/>
    </source>
</evidence>
<dbReference type="InterPro" id="IPR004097">
    <property type="entry name" value="DHHA2"/>
</dbReference>
<evidence type="ECO:0000256" key="2">
    <source>
        <dbReference type="ARBA" id="ARBA00012146"/>
    </source>
</evidence>
<keyword evidence="3" id="KW-0479">Metal-binding</keyword>
<dbReference type="Gene3D" id="3.10.310.20">
    <property type="entry name" value="DHHA2 domain"/>
    <property type="match status" value="1"/>
</dbReference>
<dbReference type="NCBIfam" id="NF003877">
    <property type="entry name" value="PRK05427.1"/>
    <property type="match status" value="1"/>
</dbReference>
<dbReference type="GO" id="GO:0004427">
    <property type="term" value="F:inorganic diphosphate phosphatase activity"/>
    <property type="evidence" value="ECO:0007669"/>
    <property type="project" value="UniProtKB-EC"/>
</dbReference>
<sequence length="307" mass="32589">MTILVFGHKAPDTDSTGSPLIWAWYLTEVKGTPARAVLLGAPNTEAAFMLDHWGLEKPEIVTDVADGAACVVVDTNNPGELPDNINNADVQAIIDHHKLAGGLVTKGPIDITMRPLACTATIMHDLIGPGDMARMPDALKGAMLSCILSDTMHYRSPTTTDHDRTVAESLAADLGIDVDDYVARMFAAKSDVSRFSDADLLKMDSKKYEVGGKTFRVSVLETTSPDTVLARKAGLIGAMGAVAADDGADEVLLFVVDILNEQATLLIPNDVVRGCAEKSFGVQVEGDAVLLPGIVSRKKQIVPVLAL</sequence>
<dbReference type="STRING" id="515897.SAMN05421849_0953"/>
<evidence type="ECO:0000256" key="5">
    <source>
        <dbReference type="ARBA" id="ARBA00023211"/>
    </source>
</evidence>
<dbReference type="InterPro" id="IPR038763">
    <property type="entry name" value="DHH_sf"/>
</dbReference>
<comment type="catalytic activity">
    <reaction evidence="7">
        <text>diphosphate + H2O = 2 phosphate + H(+)</text>
        <dbReference type="Rhea" id="RHEA:24576"/>
        <dbReference type="ChEBI" id="CHEBI:15377"/>
        <dbReference type="ChEBI" id="CHEBI:15378"/>
        <dbReference type="ChEBI" id="CHEBI:33019"/>
        <dbReference type="ChEBI" id="CHEBI:43474"/>
        <dbReference type="EC" id="3.6.1.1"/>
    </reaction>
</comment>
<protein>
    <recommendedName>
        <fullName evidence="2">inorganic diphosphatase</fullName>
        <ecNumber evidence="2">3.6.1.1</ecNumber>
    </recommendedName>
    <alternativeName>
        <fullName evidence="6">Pyrophosphate phospho-hydrolase</fullName>
    </alternativeName>
</protein>
<evidence type="ECO:0000256" key="4">
    <source>
        <dbReference type="ARBA" id="ARBA00022801"/>
    </source>
</evidence>
<dbReference type="EC" id="3.6.1.1" evidence="2"/>